<dbReference type="AlphaFoldDB" id="A0A645CIQ1"/>
<dbReference type="EMBL" id="VSSQ01027528">
    <property type="protein sequence ID" value="MPM76826.1"/>
    <property type="molecule type" value="Genomic_DNA"/>
</dbReference>
<name>A0A645CIQ1_9ZZZZ</name>
<protein>
    <submittedName>
        <fullName evidence="2">Uncharacterized protein</fullName>
    </submittedName>
</protein>
<evidence type="ECO:0000313" key="2">
    <source>
        <dbReference type="EMBL" id="MPM76826.1"/>
    </source>
</evidence>
<feature type="region of interest" description="Disordered" evidence="1">
    <location>
        <begin position="1"/>
        <end position="20"/>
    </location>
</feature>
<organism evidence="2">
    <name type="scientific">bioreactor metagenome</name>
    <dbReference type="NCBI Taxonomy" id="1076179"/>
    <lineage>
        <taxon>unclassified sequences</taxon>
        <taxon>metagenomes</taxon>
        <taxon>ecological metagenomes</taxon>
    </lineage>
</organism>
<proteinExistence type="predicted"/>
<comment type="caution">
    <text evidence="2">The sequence shown here is derived from an EMBL/GenBank/DDBJ whole genome shotgun (WGS) entry which is preliminary data.</text>
</comment>
<gene>
    <name evidence="2" type="ORF">SDC9_123825</name>
</gene>
<reference evidence="2" key="1">
    <citation type="submission" date="2019-08" db="EMBL/GenBank/DDBJ databases">
        <authorList>
            <person name="Kucharzyk K."/>
            <person name="Murdoch R.W."/>
            <person name="Higgins S."/>
            <person name="Loffler F."/>
        </authorList>
    </citation>
    <scope>NUCLEOTIDE SEQUENCE</scope>
</reference>
<accession>A0A645CIQ1</accession>
<evidence type="ECO:0000256" key="1">
    <source>
        <dbReference type="SAM" id="MobiDB-lite"/>
    </source>
</evidence>
<sequence length="85" mass="8377">MPLSEAATTAASTDAFTDETSPVIVTKDFPPIPSPGRISSSSTAPALAAVSAATISEATEKVSIMPSALISVPGDTALIAAITCS</sequence>